<dbReference type="RefSeq" id="XP_060350566.1">
    <property type="nucleotide sequence ID" value="XM_060491692.1"/>
</dbReference>
<dbReference type="GeneID" id="85375591"/>
<reference evidence="1 2" key="1">
    <citation type="submission" date="2016-10" db="EMBL/GenBank/DDBJ databases">
        <title>The genome sequence of Colletotrichum fioriniae PJ7.</title>
        <authorList>
            <person name="Baroncelli R."/>
        </authorList>
    </citation>
    <scope>NUCLEOTIDE SEQUENCE [LARGE SCALE GENOMIC DNA]</scope>
    <source>
        <strain evidence="1 2">IMI 384185</strain>
    </source>
</reference>
<keyword evidence="2" id="KW-1185">Reference proteome</keyword>
<name>A0ABQ9SQG0_9PEZI</name>
<accession>A0ABQ9SQG0</accession>
<organism evidence="1 2">
    <name type="scientific">Colletotrichum paranaense</name>
    <dbReference type="NCBI Taxonomy" id="1914294"/>
    <lineage>
        <taxon>Eukaryota</taxon>
        <taxon>Fungi</taxon>
        <taxon>Dikarya</taxon>
        <taxon>Ascomycota</taxon>
        <taxon>Pezizomycotina</taxon>
        <taxon>Sordariomycetes</taxon>
        <taxon>Hypocreomycetidae</taxon>
        <taxon>Glomerellales</taxon>
        <taxon>Glomerellaceae</taxon>
        <taxon>Colletotrichum</taxon>
        <taxon>Colletotrichum acutatum species complex</taxon>
    </lineage>
</organism>
<dbReference type="Proteomes" id="UP001241169">
    <property type="component" value="Unassembled WGS sequence"/>
</dbReference>
<evidence type="ECO:0000313" key="2">
    <source>
        <dbReference type="Proteomes" id="UP001241169"/>
    </source>
</evidence>
<proteinExistence type="predicted"/>
<gene>
    <name evidence="1" type="ORF">CPAR01_07423</name>
</gene>
<evidence type="ECO:0000313" key="1">
    <source>
        <dbReference type="EMBL" id="KAK1541434.1"/>
    </source>
</evidence>
<protein>
    <submittedName>
        <fullName evidence="1">Uncharacterized protein</fullName>
    </submittedName>
</protein>
<dbReference type="EMBL" id="MOPA01000005">
    <property type="protein sequence ID" value="KAK1541434.1"/>
    <property type="molecule type" value="Genomic_DNA"/>
</dbReference>
<sequence length="154" mass="16634">MGAGKDLRLFPPLGAPHEVEEASRCSQKMADIPARALLQSCGSLLPATRFYKRVHDILSVLYGYGSLLVSPPGLVKRSTLAQEMRRRRRRLRKAPPTGFSGGRAREVTAVEESFDVGRLQKGLQTDNGGSCAPVPCTPVPRGERAGMPCSCGRS</sequence>
<comment type="caution">
    <text evidence="1">The sequence shown here is derived from an EMBL/GenBank/DDBJ whole genome shotgun (WGS) entry which is preliminary data.</text>
</comment>